<evidence type="ECO:0000313" key="1">
    <source>
        <dbReference type="EMBL" id="MBS0025656.1"/>
    </source>
</evidence>
<gene>
    <name evidence="1" type="ORF">KE274_16245</name>
</gene>
<keyword evidence="2" id="KW-1185">Reference proteome</keyword>
<protein>
    <submittedName>
        <fullName evidence="1">Uncharacterized protein</fullName>
    </submittedName>
</protein>
<dbReference type="RefSeq" id="WP_211545584.1">
    <property type="nucleotide sequence ID" value="NZ_JAGTUK010000005.1"/>
</dbReference>
<sequence>MHWDRLFDDLEGQLASEWEAERAALDAESERLRIARLDLRSRLRSLCARNTDTTIDLTDGSRLPVRLQSLGVDWIAAVSRVPQEARVAASALLVPLHAVTGLSVDHGSMLASLEDERLPARTLRERMPLGFVLRDLARRRIPVHLTTCFGDDAHGTIDRAAADHLDLALHDTGESRRAAAVRGFRIVPYAALVVVRLPADQRM</sequence>
<dbReference type="EMBL" id="JAGTUK010000005">
    <property type="protein sequence ID" value="MBS0025656.1"/>
    <property type="molecule type" value="Genomic_DNA"/>
</dbReference>
<name>A0ABS5ISE2_9MICO</name>
<accession>A0ABS5ISE2</accession>
<comment type="caution">
    <text evidence="1">The sequence shown here is derived from an EMBL/GenBank/DDBJ whole genome shotgun (WGS) entry which is preliminary data.</text>
</comment>
<proteinExistence type="predicted"/>
<evidence type="ECO:0000313" key="2">
    <source>
        <dbReference type="Proteomes" id="UP000678243"/>
    </source>
</evidence>
<dbReference type="Proteomes" id="UP000678243">
    <property type="component" value="Unassembled WGS sequence"/>
</dbReference>
<reference evidence="1 2" key="1">
    <citation type="submission" date="2021-04" db="EMBL/GenBank/DDBJ databases">
        <title>Whole genome analysis of root endophytic bacterium Microbacterium paraoxydans ku-mp colonizing RP-bio226 rice variety.</title>
        <authorList>
            <person name="Ulaganathan K."/>
            <person name="Latha B."/>
        </authorList>
    </citation>
    <scope>NUCLEOTIDE SEQUENCE [LARGE SCALE GENOMIC DNA]</scope>
    <source>
        <strain evidence="2">ku-mp</strain>
    </source>
</reference>
<organism evidence="1 2">
    <name type="scientific">Microbacterium paraoxydans</name>
    <dbReference type="NCBI Taxonomy" id="199592"/>
    <lineage>
        <taxon>Bacteria</taxon>
        <taxon>Bacillati</taxon>
        <taxon>Actinomycetota</taxon>
        <taxon>Actinomycetes</taxon>
        <taxon>Micrococcales</taxon>
        <taxon>Microbacteriaceae</taxon>
        <taxon>Microbacterium</taxon>
    </lineage>
</organism>